<feature type="transmembrane region" description="Helical" evidence="7">
    <location>
        <begin position="208"/>
        <end position="228"/>
    </location>
</feature>
<name>A0A066RTN5_9GAMM</name>
<feature type="transmembrane region" description="Helical" evidence="7">
    <location>
        <begin position="240"/>
        <end position="261"/>
    </location>
</feature>
<keyword evidence="10" id="KW-1185">Reference proteome</keyword>
<dbReference type="PANTHER" id="PTHR23521">
    <property type="entry name" value="TRANSPORTER MFS SUPERFAMILY"/>
    <property type="match status" value="1"/>
</dbReference>
<dbReference type="AlphaFoldDB" id="A0A066RTN5"/>
<dbReference type="Gene3D" id="1.20.1250.20">
    <property type="entry name" value="MFS general substrate transporter like domains"/>
    <property type="match status" value="2"/>
</dbReference>
<dbReference type="RefSeq" id="WP_036754261.1">
    <property type="nucleotide sequence ID" value="NZ_JAGSGC010000007.1"/>
</dbReference>
<keyword evidence="5 7" id="KW-1133">Transmembrane helix</keyword>
<dbReference type="SUPFAM" id="SSF103473">
    <property type="entry name" value="MFS general substrate transporter"/>
    <property type="match status" value="1"/>
</dbReference>
<evidence type="ECO:0000313" key="9">
    <source>
        <dbReference type="EMBL" id="KDM90723.1"/>
    </source>
</evidence>
<feature type="transmembrane region" description="Helical" evidence="7">
    <location>
        <begin position="268"/>
        <end position="287"/>
    </location>
</feature>
<dbReference type="Proteomes" id="UP000027192">
    <property type="component" value="Unassembled WGS sequence"/>
</dbReference>
<feature type="domain" description="Major facilitator superfamily (MFS) profile" evidence="8">
    <location>
        <begin position="12"/>
        <end position="384"/>
    </location>
</feature>
<dbReference type="Pfam" id="PF07690">
    <property type="entry name" value="MFS_1"/>
    <property type="match status" value="1"/>
</dbReference>
<dbReference type="InterPro" id="IPR020846">
    <property type="entry name" value="MFS_dom"/>
</dbReference>
<feature type="transmembrane region" description="Helical" evidence="7">
    <location>
        <begin position="137"/>
        <end position="158"/>
    </location>
</feature>
<dbReference type="EMBL" id="JMIB01000028">
    <property type="protein sequence ID" value="KDM90723.1"/>
    <property type="molecule type" value="Genomic_DNA"/>
</dbReference>
<reference evidence="9 10" key="1">
    <citation type="submission" date="2014-04" db="EMBL/GenBank/DDBJ databases">
        <title>Draft genome sequence of Photobacterium halotolerans S2753: a solonamide, ngercheumicin and holomycin producer.</title>
        <authorList>
            <person name="Machado H.R."/>
            <person name="Gram L."/>
        </authorList>
    </citation>
    <scope>NUCLEOTIDE SEQUENCE [LARGE SCALE GENOMIC DNA]</scope>
    <source>
        <strain evidence="9 10">S2753</strain>
    </source>
</reference>
<dbReference type="PANTHER" id="PTHR23521:SF2">
    <property type="entry name" value="TRANSPORTER MFS SUPERFAMILY"/>
    <property type="match status" value="1"/>
</dbReference>
<keyword evidence="2" id="KW-0813">Transport</keyword>
<evidence type="ECO:0000256" key="5">
    <source>
        <dbReference type="ARBA" id="ARBA00022989"/>
    </source>
</evidence>
<sequence>MSEITAARQSGGIFVPVAGLTAFAIASGYLMSLIPLTLGHYGLPASLASWLASTFYLGLLLGALIIENVVARHGHRLSFIGFQLLLALTIVIMPVMTEQWIWLLARFVAGVAVAGIFVVVESWLLIGDSKKERAKRLGFYMTALYGGGTLGQFGIGFIGVEGLFPFFSILALLLVAILPALVSKQSQPACEQHVSLTTKQIRALSKPAVLGCLVSGIVMSSIYGLLPFSLQLQGLNAEQISGLMASTVLGGMAIQPVVSALSCRMSKSLLMAAACLLGIFATGLMSLVEGYSIMVIGLALLGMSSFALYPIAISLACDELDSSQIVSATQIMLFSYSVGSVVGPLTAGRFLTQTHGLVNFFFIALASTAVYMLMVSLKQKPQVVAG</sequence>
<dbReference type="InterPro" id="IPR047200">
    <property type="entry name" value="MFS_YcaD-like"/>
</dbReference>
<feature type="transmembrane region" description="Helical" evidence="7">
    <location>
        <begin position="164"/>
        <end position="182"/>
    </location>
</feature>
<dbReference type="OrthoDB" id="9810614at2"/>
<dbReference type="CDD" id="cd17477">
    <property type="entry name" value="MFS_YcaD_like"/>
    <property type="match status" value="1"/>
</dbReference>
<organism evidence="9 10">
    <name type="scientific">Photobacterium galatheae</name>
    <dbReference type="NCBI Taxonomy" id="1654360"/>
    <lineage>
        <taxon>Bacteria</taxon>
        <taxon>Pseudomonadati</taxon>
        <taxon>Pseudomonadota</taxon>
        <taxon>Gammaproteobacteria</taxon>
        <taxon>Vibrionales</taxon>
        <taxon>Vibrionaceae</taxon>
        <taxon>Photobacterium</taxon>
    </lineage>
</organism>
<keyword evidence="4 7" id="KW-0812">Transmembrane</keyword>
<feature type="transmembrane region" description="Helical" evidence="7">
    <location>
        <begin position="47"/>
        <end position="66"/>
    </location>
</feature>
<evidence type="ECO:0000256" key="4">
    <source>
        <dbReference type="ARBA" id="ARBA00022692"/>
    </source>
</evidence>
<proteinExistence type="predicted"/>
<dbReference type="PROSITE" id="PS50850">
    <property type="entry name" value="MFS"/>
    <property type="match status" value="1"/>
</dbReference>
<dbReference type="InterPro" id="IPR011701">
    <property type="entry name" value="MFS"/>
</dbReference>
<comment type="subcellular location">
    <subcellularLocation>
        <location evidence="1">Cell membrane</location>
        <topology evidence="1">Multi-pass membrane protein</topology>
    </subcellularLocation>
</comment>
<evidence type="ECO:0000256" key="1">
    <source>
        <dbReference type="ARBA" id="ARBA00004651"/>
    </source>
</evidence>
<comment type="caution">
    <text evidence="9">The sequence shown here is derived from an EMBL/GenBank/DDBJ whole genome shotgun (WGS) entry which is preliminary data.</text>
</comment>
<dbReference type="GO" id="GO:0022857">
    <property type="term" value="F:transmembrane transporter activity"/>
    <property type="evidence" value="ECO:0007669"/>
    <property type="project" value="InterPro"/>
</dbReference>
<protein>
    <submittedName>
        <fullName evidence="9">MFS transporter</fullName>
    </submittedName>
</protein>
<accession>A0A066RTN5</accession>
<evidence type="ECO:0000256" key="3">
    <source>
        <dbReference type="ARBA" id="ARBA00022475"/>
    </source>
</evidence>
<feature type="transmembrane region" description="Helical" evidence="7">
    <location>
        <begin position="78"/>
        <end position="97"/>
    </location>
</feature>
<evidence type="ECO:0000313" key="10">
    <source>
        <dbReference type="Proteomes" id="UP000027192"/>
    </source>
</evidence>
<evidence type="ECO:0000256" key="6">
    <source>
        <dbReference type="ARBA" id="ARBA00023136"/>
    </source>
</evidence>
<evidence type="ECO:0000256" key="7">
    <source>
        <dbReference type="SAM" id="Phobius"/>
    </source>
</evidence>
<feature type="transmembrane region" description="Helical" evidence="7">
    <location>
        <begin position="357"/>
        <end position="377"/>
    </location>
</feature>
<dbReference type="GO" id="GO:0005886">
    <property type="term" value="C:plasma membrane"/>
    <property type="evidence" value="ECO:0007669"/>
    <property type="project" value="UniProtKB-SubCell"/>
</dbReference>
<feature type="transmembrane region" description="Helical" evidence="7">
    <location>
        <begin position="12"/>
        <end position="35"/>
    </location>
</feature>
<gene>
    <name evidence="9" type="ORF">EA58_15150</name>
</gene>
<evidence type="ECO:0000256" key="2">
    <source>
        <dbReference type="ARBA" id="ARBA00022448"/>
    </source>
</evidence>
<evidence type="ECO:0000259" key="8">
    <source>
        <dbReference type="PROSITE" id="PS50850"/>
    </source>
</evidence>
<keyword evidence="3" id="KW-1003">Cell membrane</keyword>
<keyword evidence="6 7" id="KW-0472">Membrane</keyword>
<feature type="transmembrane region" description="Helical" evidence="7">
    <location>
        <begin position="103"/>
        <end position="125"/>
    </location>
</feature>
<dbReference type="InterPro" id="IPR036259">
    <property type="entry name" value="MFS_trans_sf"/>
</dbReference>
<dbReference type="STRING" id="1654360.EA58_15150"/>
<feature type="transmembrane region" description="Helical" evidence="7">
    <location>
        <begin position="293"/>
        <end position="313"/>
    </location>
</feature>